<keyword evidence="3" id="KW-0863">Zinc-finger</keyword>
<evidence type="ECO:0000256" key="4">
    <source>
        <dbReference type="ARBA" id="ARBA00022833"/>
    </source>
</evidence>
<proteinExistence type="predicted"/>
<protein>
    <recommendedName>
        <fullName evidence="6">HAT C-terminal dimerisation domain-containing protein</fullName>
    </recommendedName>
</protein>
<comment type="subcellular location">
    <subcellularLocation>
        <location evidence="1">Nucleus</location>
    </subcellularLocation>
</comment>
<dbReference type="EMBL" id="JADBJN010000003">
    <property type="protein sequence ID" value="KAG5674185.1"/>
    <property type="molecule type" value="Genomic_DNA"/>
</dbReference>
<dbReference type="GO" id="GO:0008270">
    <property type="term" value="F:zinc ion binding"/>
    <property type="evidence" value="ECO:0007669"/>
    <property type="project" value="UniProtKB-KW"/>
</dbReference>
<dbReference type="GO" id="GO:0005634">
    <property type="term" value="C:nucleus"/>
    <property type="evidence" value="ECO:0007669"/>
    <property type="project" value="UniProtKB-SubCell"/>
</dbReference>
<dbReference type="PANTHER" id="PTHR46481">
    <property type="entry name" value="ZINC FINGER BED DOMAIN-CONTAINING PROTEIN 4"/>
    <property type="match status" value="1"/>
</dbReference>
<keyword evidence="8" id="KW-1185">Reference proteome</keyword>
<name>A0A9J6BW71_POLVA</name>
<evidence type="ECO:0000256" key="2">
    <source>
        <dbReference type="ARBA" id="ARBA00022723"/>
    </source>
</evidence>
<dbReference type="SUPFAM" id="SSF53098">
    <property type="entry name" value="Ribonuclease H-like"/>
    <property type="match status" value="1"/>
</dbReference>
<dbReference type="InterPro" id="IPR008906">
    <property type="entry name" value="HATC_C_dom"/>
</dbReference>
<dbReference type="InterPro" id="IPR012337">
    <property type="entry name" value="RNaseH-like_sf"/>
</dbReference>
<dbReference type="GO" id="GO:0046983">
    <property type="term" value="F:protein dimerization activity"/>
    <property type="evidence" value="ECO:0007669"/>
    <property type="project" value="InterPro"/>
</dbReference>
<organism evidence="7 8">
    <name type="scientific">Polypedilum vanderplanki</name>
    <name type="common">Sleeping chironomid midge</name>
    <dbReference type="NCBI Taxonomy" id="319348"/>
    <lineage>
        <taxon>Eukaryota</taxon>
        <taxon>Metazoa</taxon>
        <taxon>Ecdysozoa</taxon>
        <taxon>Arthropoda</taxon>
        <taxon>Hexapoda</taxon>
        <taxon>Insecta</taxon>
        <taxon>Pterygota</taxon>
        <taxon>Neoptera</taxon>
        <taxon>Endopterygota</taxon>
        <taxon>Diptera</taxon>
        <taxon>Nematocera</taxon>
        <taxon>Chironomoidea</taxon>
        <taxon>Chironomidae</taxon>
        <taxon>Chironominae</taxon>
        <taxon>Polypedilum</taxon>
        <taxon>Polypedilum</taxon>
    </lineage>
</organism>
<dbReference type="InterPro" id="IPR052035">
    <property type="entry name" value="ZnF_BED_domain_contain"/>
</dbReference>
<dbReference type="PANTHER" id="PTHR46481:SF10">
    <property type="entry name" value="ZINC FINGER BED DOMAIN-CONTAINING PROTEIN 39"/>
    <property type="match status" value="1"/>
</dbReference>
<feature type="domain" description="HAT C-terminal dimerisation" evidence="6">
    <location>
        <begin position="253"/>
        <end position="337"/>
    </location>
</feature>
<evidence type="ECO:0000256" key="1">
    <source>
        <dbReference type="ARBA" id="ARBA00004123"/>
    </source>
</evidence>
<dbReference type="Proteomes" id="UP001107558">
    <property type="component" value="Chromosome 3"/>
</dbReference>
<evidence type="ECO:0000259" key="6">
    <source>
        <dbReference type="Pfam" id="PF05699"/>
    </source>
</evidence>
<sequence>MVCGAHNLQLAAKDVSKEYNEKIKSARVLSQELNKSKYQRLIRQHNIGMMRTDIQPRWDSTYIMLDDLNKNMQKIKGINDPNLDLTDDVWLFIQEYVTAFLPVHIAMKEFQKTNLTMSDFYCKWISMQVQVTNTPDGINSISSRLKTAIINRARKFFESDAFVAALLLDPRFTWCGRNSVYDETLRDRGIVQCEKIHHSLNRLVMNPEQIPQYHTIDNNDFLAEESVLLGGGDQDDTEIDAQNQVLTIKQMIMKFLAEPRITSTERNRFNVLEYWHSKRDKSEWKVLYNISQVVYGAAFSQVKVERDFSGFALVLNHLRSKMSDDTLNAIMVIKYNLDLLQHVNFN</sequence>
<evidence type="ECO:0000313" key="8">
    <source>
        <dbReference type="Proteomes" id="UP001107558"/>
    </source>
</evidence>
<evidence type="ECO:0000313" key="7">
    <source>
        <dbReference type="EMBL" id="KAG5674185.1"/>
    </source>
</evidence>
<dbReference type="OrthoDB" id="7764887at2759"/>
<keyword evidence="4" id="KW-0862">Zinc</keyword>
<dbReference type="Pfam" id="PF05699">
    <property type="entry name" value="Dimer_Tnp_hAT"/>
    <property type="match status" value="1"/>
</dbReference>
<evidence type="ECO:0000256" key="5">
    <source>
        <dbReference type="ARBA" id="ARBA00023242"/>
    </source>
</evidence>
<reference evidence="7" key="1">
    <citation type="submission" date="2021-03" db="EMBL/GenBank/DDBJ databases">
        <title>Chromosome level genome of the anhydrobiotic midge Polypedilum vanderplanki.</title>
        <authorList>
            <person name="Yoshida Y."/>
            <person name="Kikawada T."/>
            <person name="Gusev O."/>
        </authorList>
    </citation>
    <scope>NUCLEOTIDE SEQUENCE</scope>
    <source>
        <strain evidence="7">NIAS01</strain>
        <tissue evidence="7">Whole body or cell culture</tissue>
    </source>
</reference>
<comment type="caution">
    <text evidence="7">The sequence shown here is derived from an EMBL/GenBank/DDBJ whole genome shotgun (WGS) entry which is preliminary data.</text>
</comment>
<keyword evidence="5" id="KW-0539">Nucleus</keyword>
<dbReference type="AlphaFoldDB" id="A0A9J6BW71"/>
<accession>A0A9J6BW71</accession>
<gene>
    <name evidence="7" type="ORF">PVAND_004168</name>
</gene>
<evidence type="ECO:0000256" key="3">
    <source>
        <dbReference type="ARBA" id="ARBA00022771"/>
    </source>
</evidence>
<keyword evidence="2" id="KW-0479">Metal-binding</keyword>